<evidence type="ECO:0000256" key="13">
    <source>
        <dbReference type="SAM" id="Phobius"/>
    </source>
</evidence>
<reference evidence="17" key="1">
    <citation type="submission" date="2022-08" db="EMBL/GenBank/DDBJ databases">
        <title>Draft genome sequencing of Roseisolibacter agri AW1220.</title>
        <authorList>
            <person name="Tobiishi Y."/>
            <person name="Tonouchi A."/>
        </authorList>
    </citation>
    <scope>NUCLEOTIDE SEQUENCE</scope>
    <source>
        <strain evidence="17">AW1220</strain>
    </source>
</reference>
<dbReference type="GO" id="GO:0005524">
    <property type="term" value="F:ATP binding"/>
    <property type="evidence" value="ECO:0007669"/>
    <property type="project" value="UniProtKB-KW"/>
</dbReference>
<dbReference type="InterPro" id="IPR004358">
    <property type="entry name" value="Sig_transdc_His_kin-like_C"/>
</dbReference>
<dbReference type="PANTHER" id="PTHR43047:SF64">
    <property type="entry name" value="HISTIDINE KINASE CONTAINING CHEY-HOMOLOGOUS RECEIVER DOMAIN AND PAS DOMAIN-RELATED"/>
    <property type="match status" value="1"/>
</dbReference>
<dbReference type="SMART" id="SM00388">
    <property type="entry name" value="HisKA"/>
    <property type="match status" value="1"/>
</dbReference>
<dbReference type="SUPFAM" id="SSF55785">
    <property type="entry name" value="PYP-like sensor domain (PAS domain)"/>
    <property type="match status" value="1"/>
</dbReference>
<dbReference type="CDD" id="cd00130">
    <property type="entry name" value="PAS"/>
    <property type="match status" value="1"/>
</dbReference>
<dbReference type="SUPFAM" id="SSF47384">
    <property type="entry name" value="Homodimeric domain of signal transducing histidine kinase"/>
    <property type="match status" value="1"/>
</dbReference>
<proteinExistence type="predicted"/>
<evidence type="ECO:0000256" key="12">
    <source>
        <dbReference type="SAM" id="MobiDB-lite"/>
    </source>
</evidence>
<evidence type="ECO:0000256" key="7">
    <source>
        <dbReference type="ARBA" id="ARBA00022777"/>
    </source>
</evidence>
<keyword evidence="8" id="KW-0067">ATP-binding</keyword>
<feature type="domain" description="PAC" evidence="16">
    <location>
        <begin position="117"/>
        <end position="170"/>
    </location>
</feature>
<keyword evidence="4" id="KW-0597">Phosphoprotein</keyword>
<keyword evidence="5" id="KW-0808">Transferase</keyword>
<dbReference type="SMART" id="SM00091">
    <property type="entry name" value="PAS"/>
    <property type="match status" value="1"/>
</dbReference>
<evidence type="ECO:0000256" key="2">
    <source>
        <dbReference type="ARBA" id="ARBA00004370"/>
    </source>
</evidence>
<dbReference type="PROSITE" id="PS50112">
    <property type="entry name" value="PAS"/>
    <property type="match status" value="1"/>
</dbReference>
<dbReference type="InterPro" id="IPR013656">
    <property type="entry name" value="PAS_4"/>
</dbReference>
<evidence type="ECO:0000256" key="9">
    <source>
        <dbReference type="ARBA" id="ARBA00023012"/>
    </source>
</evidence>
<dbReference type="Gene3D" id="3.30.565.10">
    <property type="entry name" value="Histidine kinase-like ATPase, C-terminal domain"/>
    <property type="match status" value="1"/>
</dbReference>
<comment type="catalytic activity">
    <reaction evidence="1">
        <text>ATP + protein L-histidine = ADP + protein N-phospho-L-histidine.</text>
        <dbReference type="EC" id="2.7.13.3"/>
    </reaction>
</comment>
<dbReference type="NCBIfam" id="TIGR00229">
    <property type="entry name" value="sensory_box"/>
    <property type="match status" value="1"/>
</dbReference>
<dbReference type="CDD" id="cd00082">
    <property type="entry name" value="HisKA"/>
    <property type="match status" value="1"/>
</dbReference>
<evidence type="ECO:0000256" key="6">
    <source>
        <dbReference type="ARBA" id="ARBA00022741"/>
    </source>
</evidence>
<evidence type="ECO:0000259" key="15">
    <source>
        <dbReference type="PROSITE" id="PS50112"/>
    </source>
</evidence>
<dbReference type="PRINTS" id="PR00344">
    <property type="entry name" value="BCTRLSENSOR"/>
</dbReference>
<evidence type="ECO:0000259" key="14">
    <source>
        <dbReference type="PROSITE" id="PS50109"/>
    </source>
</evidence>
<evidence type="ECO:0000256" key="1">
    <source>
        <dbReference type="ARBA" id="ARBA00000085"/>
    </source>
</evidence>
<dbReference type="CDD" id="cd16922">
    <property type="entry name" value="HATPase_EvgS-ArcB-TorS-like"/>
    <property type="match status" value="1"/>
</dbReference>
<sequence>MLASLLQLSAGPVAGSVGLLATVVAIAALAARRRVRASDAAGAPTQHALLQAMFEDSPDPAYAKDRDGRYLLCNAAAARAMGWPAGEIVGRTDEELLPPERAAAARARDARVLAGGGSETIEVVTGDGDARRTYLVTKSAFRDASGAVAGVFGIARDITRRKADEEALAHANHVLEEARARAESASRAKSDFLATMSHELRTPLNAILGYADLLGMGVAGPVSDDQRRYFTRIEASGRHLLALIDDVLDVSKIEAGELSVERRPAELADVVEAALALVRPQADAKGVALVAPDAEAWRALRYVGDPDRVRQILVNLLSNAVKFTPEGGTVTVACAVEDAGSAPRVAVAVRDTGIGIPASEHARIFEPFVRVDGGLNRRVGGTGLGLAISRQLVHLMGGDIAVESAPGEGSTFTLRLPASTAGWEARVRLGERLLARMADVLTAYVAALRQDASLPGAAQATRPALEGHAGALLAAMAHDFAVLDDDAADRGSLIADGGAFKALLAERHGGQRGRLGWDASLLARDFAHLGDAIEHVLVGVPPRGRDAAALGDQLDLLRTFLAEAEALAVDGLHRGVHTGTHPVPPPPSLPPRTR</sequence>
<feature type="domain" description="PAS" evidence="15">
    <location>
        <begin position="46"/>
        <end position="116"/>
    </location>
</feature>
<dbReference type="PROSITE" id="PS50113">
    <property type="entry name" value="PAC"/>
    <property type="match status" value="1"/>
</dbReference>
<dbReference type="FunFam" id="1.10.287.130:FF:000038">
    <property type="entry name" value="Sensory transduction histidine kinase"/>
    <property type="match status" value="1"/>
</dbReference>
<keyword evidence="9" id="KW-0902">Two-component regulatory system</keyword>
<dbReference type="PANTHER" id="PTHR43047">
    <property type="entry name" value="TWO-COMPONENT HISTIDINE PROTEIN KINASE"/>
    <property type="match status" value="1"/>
</dbReference>
<evidence type="ECO:0000256" key="11">
    <source>
        <dbReference type="ARBA" id="ARBA00023306"/>
    </source>
</evidence>
<keyword evidence="10 13" id="KW-0472">Membrane</keyword>
<dbReference type="SUPFAM" id="SSF55874">
    <property type="entry name" value="ATPase domain of HSP90 chaperone/DNA topoisomerase II/histidine kinase"/>
    <property type="match status" value="1"/>
</dbReference>
<feature type="compositionally biased region" description="Pro residues" evidence="12">
    <location>
        <begin position="582"/>
        <end position="594"/>
    </location>
</feature>
<dbReference type="InterPro" id="IPR000014">
    <property type="entry name" value="PAS"/>
</dbReference>
<evidence type="ECO:0000259" key="16">
    <source>
        <dbReference type="PROSITE" id="PS50113"/>
    </source>
</evidence>
<dbReference type="Proteomes" id="UP001161325">
    <property type="component" value="Unassembled WGS sequence"/>
</dbReference>
<organism evidence="17 18">
    <name type="scientific">Roseisolibacter agri</name>
    <dbReference type="NCBI Taxonomy" id="2014610"/>
    <lineage>
        <taxon>Bacteria</taxon>
        <taxon>Pseudomonadati</taxon>
        <taxon>Gemmatimonadota</taxon>
        <taxon>Gemmatimonadia</taxon>
        <taxon>Gemmatimonadales</taxon>
        <taxon>Gemmatimonadaceae</taxon>
        <taxon>Roseisolibacter</taxon>
    </lineage>
</organism>
<dbReference type="Pfam" id="PF00512">
    <property type="entry name" value="HisKA"/>
    <property type="match status" value="1"/>
</dbReference>
<dbReference type="InterPro" id="IPR036890">
    <property type="entry name" value="HATPase_C_sf"/>
</dbReference>
<gene>
    <name evidence="17" type="ORF">rosag_20290</name>
</gene>
<dbReference type="Pfam" id="PF02518">
    <property type="entry name" value="HATPase_c"/>
    <property type="match status" value="1"/>
</dbReference>
<dbReference type="PROSITE" id="PS50109">
    <property type="entry name" value="HIS_KIN"/>
    <property type="match status" value="1"/>
</dbReference>
<keyword evidence="6" id="KW-0547">Nucleotide-binding</keyword>
<dbReference type="InterPro" id="IPR005467">
    <property type="entry name" value="His_kinase_dom"/>
</dbReference>
<evidence type="ECO:0000256" key="5">
    <source>
        <dbReference type="ARBA" id="ARBA00022679"/>
    </source>
</evidence>
<feature type="region of interest" description="Disordered" evidence="12">
    <location>
        <begin position="575"/>
        <end position="594"/>
    </location>
</feature>
<dbReference type="RefSeq" id="WP_284349971.1">
    <property type="nucleotide sequence ID" value="NZ_BRXS01000003.1"/>
</dbReference>
<dbReference type="GO" id="GO:0016020">
    <property type="term" value="C:membrane"/>
    <property type="evidence" value="ECO:0007669"/>
    <property type="project" value="UniProtKB-SubCell"/>
</dbReference>
<feature type="transmembrane region" description="Helical" evidence="13">
    <location>
        <begin position="12"/>
        <end position="31"/>
    </location>
</feature>
<keyword evidence="18" id="KW-1185">Reference proteome</keyword>
<dbReference type="InterPro" id="IPR036097">
    <property type="entry name" value="HisK_dim/P_sf"/>
</dbReference>
<dbReference type="GO" id="GO:0000155">
    <property type="term" value="F:phosphorelay sensor kinase activity"/>
    <property type="evidence" value="ECO:0007669"/>
    <property type="project" value="InterPro"/>
</dbReference>
<evidence type="ECO:0000313" key="17">
    <source>
        <dbReference type="EMBL" id="GLC25516.1"/>
    </source>
</evidence>
<evidence type="ECO:0000256" key="8">
    <source>
        <dbReference type="ARBA" id="ARBA00022840"/>
    </source>
</evidence>
<dbReference type="EMBL" id="BRXS01000003">
    <property type="protein sequence ID" value="GLC25516.1"/>
    <property type="molecule type" value="Genomic_DNA"/>
</dbReference>
<accession>A0AA37Q9F0</accession>
<keyword evidence="11" id="KW-0131">Cell cycle</keyword>
<dbReference type="AlphaFoldDB" id="A0AA37Q9F0"/>
<dbReference type="InterPro" id="IPR003594">
    <property type="entry name" value="HATPase_dom"/>
</dbReference>
<dbReference type="Pfam" id="PF08448">
    <property type="entry name" value="PAS_4"/>
    <property type="match status" value="1"/>
</dbReference>
<protein>
    <recommendedName>
        <fullName evidence="3">histidine kinase</fullName>
        <ecNumber evidence="3">2.7.13.3</ecNumber>
    </recommendedName>
</protein>
<dbReference type="InterPro" id="IPR003661">
    <property type="entry name" value="HisK_dim/P_dom"/>
</dbReference>
<evidence type="ECO:0000256" key="10">
    <source>
        <dbReference type="ARBA" id="ARBA00023136"/>
    </source>
</evidence>
<keyword evidence="7" id="KW-0418">Kinase</keyword>
<dbReference type="SMART" id="SM00387">
    <property type="entry name" value="HATPase_c"/>
    <property type="match status" value="1"/>
</dbReference>
<dbReference type="InterPro" id="IPR000700">
    <property type="entry name" value="PAS-assoc_C"/>
</dbReference>
<dbReference type="InterPro" id="IPR035965">
    <property type="entry name" value="PAS-like_dom_sf"/>
</dbReference>
<evidence type="ECO:0000256" key="4">
    <source>
        <dbReference type="ARBA" id="ARBA00022553"/>
    </source>
</evidence>
<comment type="caution">
    <text evidence="17">The sequence shown here is derived from an EMBL/GenBank/DDBJ whole genome shotgun (WGS) entry which is preliminary data.</text>
</comment>
<dbReference type="Gene3D" id="3.30.450.20">
    <property type="entry name" value="PAS domain"/>
    <property type="match status" value="1"/>
</dbReference>
<name>A0AA37Q9F0_9BACT</name>
<comment type="subcellular location">
    <subcellularLocation>
        <location evidence="2">Membrane</location>
    </subcellularLocation>
</comment>
<keyword evidence="13" id="KW-0812">Transmembrane</keyword>
<keyword evidence="13" id="KW-1133">Transmembrane helix</keyword>
<evidence type="ECO:0000256" key="3">
    <source>
        <dbReference type="ARBA" id="ARBA00012438"/>
    </source>
</evidence>
<dbReference type="EC" id="2.7.13.3" evidence="3"/>
<feature type="domain" description="Histidine kinase" evidence="14">
    <location>
        <begin position="195"/>
        <end position="420"/>
    </location>
</feature>
<dbReference type="FunFam" id="3.30.565.10:FF:000010">
    <property type="entry name" value="Sensor histidine kinase RcsC"/>
    <property type="match status" value="1"/>
</dbReference>
<dbReference type="Gene3D" id="1.10.287.130">
    <property type="match status" value="1"/>
</dbReference>
<evidence type="ECO:0000313" key="18">
    <source>
        <dbReference type="Proteomes" id="UP001161325"/>
    </source>
</evidence>